<dbReference type="Pfam" id="PF25469">
    <property type="entry name" value="WHD_NWD1"/>
    <property type="match status" value="1"/>
</dbReference>
<keyword evidence="1" id="KW-0853">WD repeat</keyword>
<organism evidence="4 5">
    <name type="scientific">Patella caerulea</name>
    <name type="common">Rayed Mediterranean limpet</name>
    <dbReference type="NCBI Taxonomy" id="87958"/>
    <lineage>
        <taxon>Eukaryota</taxon>
        <taxon>Metazoa</taxon>
        <taxon>Spiralia</taxon>
        <taxon>Lophotrochozoa</taxon>
        <taxon>Mollusca</taxon>
        <taxon>Gastropoda</taxon>
        <taxon>Patellogastropoda</taxon>
        <taxon>Patelloidea</taxon>
        <taxon>Patellidae</taxon>
        <taxon>Patella</taxon>
    </lineage>
</organism>
<dbReference type="InterPro" id="IPR015943">
    <property type="entry name" value="WD40/YVTN_repeat-like_dom_sf"/>
</dbReference>
<name>A0AAN8Q2J8_PATCE</name>
<accession>A0AAN8Q2J8</accession>
<dbReference type="PANTHER" id="PTHR19871:SF14">
    <property type="entry name" value="DUF4062 DOMAIN-CONTAINING PROTEIN"/>
    <property type="match status" value="1"/>
</dbReference>
<dbReference type="InterPro" id="IPR052752">
    <property type="entry name" value="NACHT-WD_repeat"/>
</dbReference>
<dbReference type="InterPro" id="IPR011044">
    <property type="entry name" value="Quino_amine_DH_bsu"/>
</dbReference>
<dbReference type="SUPFAM" id="SSF52540">
    <property type="entry name" value="P-loop containing nucleoside triphosphate hydrolases"/>
    <property type="match status" value="1"/>
</dbReference>
<keyword evidence="5" id="KW-1185">Reference proteome</keyword>
<gene>
    <name evidence="4" type="ORF">SNE40_000694</name>
</gene>
<dbReference type="Proteomes" id="UP001347796">
    <property type="component" value="Unassembled WGS sequence"/>
</dbReference>
<protein>
    <recommendedName>
        <fullName evidence="3">NWD1/2-like winged helix-turn-helix domain-containing protein</fullName>
    </recommendedName>
</protein>
<sequence length="1721" mass="195845">MEGGMEERAYKVLTGTFSAAEKPNIPAKIVRVYLASNGSDSVTERTSFIQNVYPRLREYCRRQYGVEFQVVDLEWGLPPNQSVTDDFKQREIIKCQIMSSATTLMVFIGQKYGNQVLPTSIPVDEFEKIKDALLHNKGRETRRAFLLDTWYIKDENNIPPVYIPTKIKLDDIKNIIQSQNNFTKDSYCPETMEEIEAEILRQLEKGTKLVYVDGCSEKDNSQCYGLSRLEKNLKIGLDFCDNPNDKCILILRKIIDLHNYVEDNLTPEFIELQFDEINEELQPNEESQMRLDMMKSKMMTLIGEDNVLSHDVLWRYNNVINAELHTEYLTTLCNELYGRLKVQIDTLLPPATKSVLPTDELVVEVSKHWTRCFDVAGRFYGGEDVLNKVYDYLRTDSSCLFILHGPSGSGKTKFLSKIATDTYGLLGSNTITIIRFIGYTVGSSTARQLLYGICCQIYVALGMDTSTIPVDLNPLQRLMKHVLSNVPQHNTLVIYLDSIDKLHSESDDRYAWIPDNLPLNVKLIVSCYSEYNPLTTRLFKLVADANNLIQMTDFKPEDCVVLLFHFLNRIKRTITDEQFLAVQHVFTKCSSPIFVKLIAHELKSYKSFNEVDQQNLPTNIEEALKRLLTNLENMHGRVFVGKCLGYLVLSETGLSDCEMEDILSLDEEVLDDVYRDHQPPIRRISPAKWLYLKDNIEGFLYNYDTDGVTVYMVKHACFTELIKRKYLYNIDIIQSQHSVLADYFLGSWSAIAKPVNSSTASERYVIAQPLTFDYGGGLVRFNKRKYDQLPRHLKGSGRLEELNRLVFFNYQWLYNKIKSLSLEHIIEDFLLNPSQEASLVKETLKQSQSIIKDDIDNLGPEIIGRLLPYYSDSVHIRRLIKQCKVDGCRNCVFIPNFPYTCTPGSALKSTITCPMVPEYFAFVESDKYLICKAREDSNVYIYNTSTGRCKDHIFASNGDLYTTPNGQLLIIVDHITEAVIKVHDSRTGTFIGQIIPQLYIDYMAGEGYSLGRVSLSNVTLCVIAMGTDYSYLCIADLVECQVVKTIWLGGKATFCQITPDYRHVFCNCSDTLLCYDLITYFETCNIQMEFNPQIMVFSHDASLVYVGSTDSTTVICITLSNFTVDLLFKQNVRHELNNHPIQDICVARDNLKVLVRSKYDVLVYDAHFTRLYSKIKRPSDIPEEFKLPKSYYRELFFTDAQFSSDSSCVLTVIFRMVYIWRLEGEMVTTVQAPVGMITSLLVATHSQKFITHTDGSTEIKVWNISNTTVNKTGTEKLTGKVKKIVVDKFGEILYVQCENSDEIGIINMKTGLLIGMLTHTTNVVDFMITPSGKYLLVTMNPRLSNSAVNIWDTDKRKVIKEFGNAVVKCVPCHEREQLYFMSQNEISYEAPYFLHSISFENSKILQMQHSARLKYILDEPFITSNDCYLVVLTADGYQEKSGEYVYLEMCVFDLESNLALQRYTPDTISSPTIIHTLIALRPYKASDNTVAIIYKSGESKIDDDDDGSATGLCLFDMNNKFVTKVFCPLAHAVTREMIASYIFSNDFTFCLTDKGTLVHLEARKETNLKFTVPCILCLNDTVVVYCNGSILYAIRLTDKTRLGKCKVHSTICYLKQCPDDSVILVGCADGAVLSYTLSDGGIGDTDISWGNDKEESGRRSITWDKLHTEDDIICSRPPTVTCHGPQDKTNLAQIQPLPQMLRPVSACSTYSISNSKTCVLI</sequence>
<dbReference type="SUPFAM" id="SSF50969">
    <property type="entry name" value="YVTN repeat-like/Quinoprotein amine dehydrogenase"/>
    <property type="match status" value="1"/>
</dbReference>
<feature type="domain" description="NWD1/2-like winged helix-turn-helix" evidence="3">
    <location>
        <begin position="617"/>
        <end position="730"/>
    </location>
</feature>
<evidence type="ECO:0000313" key="4">
    <source>
        <dbReference type="EMBL" id="KAK6195222.1"/>
    </source>
</evidence>
<dbReference type="InterPro" id="IPR057588">
    <property type="entry name" value="NWD1/2-like_WH"/>
</dbReference>
<dbReference type="Gene3D" id="2.130.10.10">
    <property type="entry name" value="YVTN repeat-like/Quinoprotein amine dehydrogenase"/>
    <property type="match status" value="2"/>
</dbReference>
<proteinExistence type="predicted"/>
<reference evidence="4 5" key="1">
    <citation type="submission" date="2024-01" db="EMBL/GenBank/DDBJ databases">
        <title>The genome of the rayed Mediterranean limpet Patella caerulea (Linnaeus, 1758).</title>
        <authorList>
            <person name="Anh-Thu Weber A."/>
            <person name="Halstead-Nussloch G."/>
        </authorList>
    </citation>
    <scope>NUCLEOTIDE SEQUENCE [LARGE SCALE GENOMIC DNA]</scope>
    <source>
        <strain evidence="4">AATW-2023a</strain>
        <tissue evidence="4">Whole specimen</tissue>
    </source>
</reference>
<dbReference type="Gene3D" id="3.40.50.300">
    <property type="entry name" value="P-loop containing nucleotide triphosphate hydrolases"/>
    <property type="match status" value="1"/>
</dbReference>
<dbReference type="InterPro" id="IPR027417">
    <property type="entry name" value="P-loop_NTPase"/>
</dbReference>
<evidence type="ECO:0000256" key="1">
    <source>
        <dbReference type="ARBA" id="ARBA00022574"/>
    </source>
</evidence>
<dbReference type="SUPFAM" id="SSF82171">
    <property type="entry name" value="DPP6 N-terminal domain-like"/>
    <property type="match status" value="1"/>
</dbReference>
<evidence type="ECO:0000256" key="2">
    <source>
        <dbReference type="ARBA" id="ARBA00022737"/>
    </source>
</evidence>
<evidence type="ECO:0000259" key="3">
    <source>
        <dbReference type="Pfam" id="PF25469"/>
    </source>
</evidence>
<keyword evidence="2" id="KW-0677">Repeat</keyword>
<comment type="caution">
    <text evidence="4">The sequence shown here is derived from an EMBL/GenBank/DDBJ whole genome shotgun (WGS) entry which is preliminary data.</text>
</comment>
<dbReference type="PANTHER" id="PTHR19871">
    <property type="entry name" value="BETA TRANSDUCIN-RELATED PROTEIN"/>
    <property type="match status" value="1"/>
</dbReference>
<dbReference type="EMBL" id="JAZGQO010000001">
    <property type="protein sequence ID" value="KAK6195222.1"/>
    <property type="molecule type" value="Genomic_DNA"/>
</dbReference>
<evidence type="ECO:0000313" key="5">
    <source>
        <dbReference type="Proteomes" id="UP001347796"/>
    </source>
</evidence>